<protein>
    <submittedName>
        <fullName evidence="11">Uncharacterized protein</fullName>
    </submittedName>
</protein>
<dbReference type="PANTHER" id="PTHR15439">
    <property type="entry name" value="RETINOBLASTOMA-BINDING PROTEIN 6"/>
    <property type="match status" value="1"/>
</dbReference>
<dbReference type="InterPro" id="IPR013083">
    <property type="entry name" value="Znf_RING/FYVE/PHD"/>
</dbReference>
<keyword evidence="12" id="KW-1185">Reference proteome</keyword>
<evidence type="ECO:0000256" key="3">
    <source>
        <dbReference type="ARBA" id="ARBA00022771"/>
    </source>
</evidence>
<dbReference type="EMBL" id="OX465084">
    <property type="protein sequence ID" value="CAI9298039.1"/>
    <property type="molecule type" value="Genomic_DNA"/>
</dbReference>
<dbReference type="SMART" id="SM00343">
    <property type="entry name" value="ZnF_C2HC"/>
    <property type="match status" value="1"/>
</dbReference>
<dbReference type="PANTHER" id="PTHR15439:SF11">
    <property type="entry name" value="E3 UBIQUITIN LIGASE PQT3-LIKE ISOFORM X1"/>
    <property type="match status" value="1"/>
</dbReference>
<reference evidence="11" key="1">
    <citation type="submission" date="2023-04" db="EMBL/GenBank/DDBJ databases">
        <authorList>
            <person name="Vijverberg K."/>
            <person name="Xiong W."/>
            <person name="Schranz E."/>
        </authorList>
    </citation>
    <scope>NUCLEOTIDE SEQUENCE</scope>
</reference>
<feature type="region of interest" description="Disordered" evidence="7">
    <location>
        <begin position="434"/>
        <end position="627"/>
    </location>
</feature>
<dbReference type="GO" id="GO:0008270">
    <property type="term" value="F:zinc ion binding"/>
    <property type="evidence" value="ECO:0007669"/>
    <property type="project" value="UniProtKB-KW"/>
</dbReference>
<feature type="compositionally biased region" description="Basic and acidic residues" evidence="7">
    <location>
        <begin position="485"/>
        <end position="497"/>
    </location>
</feature>
<dbReference type="Gene3D" id="3.10.20.90">
    <property type="entry name" value="Phosphatidylinositol 3-kinase Catalytic Subunit, Chain A, domain 1"/>
    <property type="match status" value="1"/>
</dbReference>
<dbReference type="GO" id="GO:0003676">
    <property type="term" value="F:nucleic acid binding"/>
    <property type="evidence" value="ECO:0007669"/>
    <property type="project" value="InterPro"/>
</dbReference>
<keyword evidence="2" id="KW-0479">Metal-binding</keyword>
<dbReference type="GO" id="GO:0061630">
    <property type="term" value="F:ubiquitin protein ligase activity"/>
    <property type="evidence" value="ECO:0007669"/>
    <property type="project" value="InterPro"/>
</dbReference>
<dbReference type="InterPro" id="IPR001841">
    <property type="entry name" value="Znf_RING"/>
</dbReference>
<dbReference type="PROSITE" id="PS50089">
    <property type="entry name" value="ZF_RING_2"/>
    <property type="match status" value="1"/>
</dbReference>
<dbReference type="InterPro" id="IPR017907">
    <property type="entry name" value="Znf_RING_CS"/>
</dbReference>
<evidence type="ECO:0000256" key="4">
    <source>
        <dbReference type="ARBA" id="ARBA00022833"/>
    </source>
</evidence>
<dbReference type="Pfam" id="PF08783">
    <property type="entry name" value="DWNN"/>
    <property type="match status" value="1"/>
</dbReference>
<evidence type="ECO:0000256" key="7">
    <source>
        <dbReference type="SAM" id="MobiDB-lite"/>
    </source>
</evidence>
<name>A0AA35ZTH7_LACSI</name>
<evidence type="ECO:0000256" key="5">
    <source>
        <dbReference type="ARBA" id="ARBA00023242"/>
    </source>
</evidence>
<proteinExistence type="predicted"/>
<keyword evidence="5" id="KW-0539">Nucleus</keyword>
<dbReference type="GO" id="GO:0006397">
    <property type="term" value="P:mRNA processing"/>
    <property type="evidence" value="ECO:0007669"/>
    <property type="project" value="InterPro"/>
</dbReference>
<dbReference type="Proteomes" id="UP001177003">
    <property type="component" value="Chromosome 8"/>
</dbReference>
<evidence type="ECO:0000256" key="6">
    <source>
        <dbReference type="PROSITE-ProRule" id="PRU00047"/>
    </source>
</evidence>
<dbReference type="SMART" id="SM01180">
    <property type="entry name" value="DWNN"/>
    <property type="match status" value="1"/>
</dbReference>
<dbReference type="GO" id="GO:0006511">
    <property type="term" value="P:ubiquitin-dependent protein catabolic process"/>
    <property type="evidence" value="ECO:0007669"/>
    <property type="project" value="TreeGrafter"/>
</dbReference>
<dbReference type="PROSITE" id="PS00518">
    <property type="entry name" value="ZF_RING_1"/>
    <property type="match status" value="1"/>
</dbReference>
<gene>
    <name evidence="11" type="ORF">LSALG_LOCUS36820</name>
</gene>
<dbReference type="AlphaFoldDB" id="A0AA35ZTH7"/>
<comment type="subcellular location">
    <subcellularLocation>
        <location evidence="1">Nucleus</location>
    </subcellularLocation>
</comment>
<evidence type="ECO:0000256" key="2">
    <source>
        <dbReference type="ARBA" id="ARBA00022723"/>
    </source>
</evidence>
<feature type="compositionally biased region" description="Basic and acidic residues" evidence="7">
    <location>
        <begin position="562"/>
        <end position="581"/>
    </location>
</feature>
<dbReference type="InterPro" id="IPR014891">
    <property type="entry name" value="DWNN_domain"/>
</dbReference>
<evidence type="ECO:0000259" key="9">
    <source>
        <dbReference type="PROSITE" id="PS50158"/>
    </source>
</evidence>
<evidence type="ECO:0000313" key="11">
    <source>
        <dbReference type="EMBL" id="CAI9298039.1"/>
    </source>
</evidence>
<organism evidence="11 12">
    <name type="scientific">Lactuca saligna</name>
    <name type="common">Willowleaf lettuce</name>
    <dbReference type="NCBI Taxonomy" id="75948"/>
    <lineage>
        <taxon>Eukaryota</taxon>
        <taxon>Viridiplantae</taxon>
        <taxon>Streptophyta</taxon>
        <taxon>Embryophyta</taxon>
        <taxon>Tracheophyta</taxon>
        <taxon>Spermatophyta</taxon>
        <taxon>Magnoliopsida</taxon>
        <taxon>eudicotyledons</taxon>
        <taxon>Gunneridae</taxon>
        <taxon>Pentapetalae</taxon>
        <taxon>asterids</taxon>
        <taxon>campanulids</taxon>
        <taxon>Asterales</taxon>
        <taxon>Asteraceae</taxon>
        <taxon>Cichorioideae</taxon>
        <taxon>Cichorieae</taxon>
        <taxon>Lactucinae</taxon>
        <taxon>Lactuca</taxon>
    </lineage>
</organism>
<dbReference type="InterPro" id="IPR033489">
    <property type="entry name" value="RBBP6"/>
</dbReference>
<dbReference type="Pfam" id="PF13923">
    <property type="entry name" value="zf-C3HC4_2"/>
    <property type="match status" value="1"/>
</dbReference>
<evidence type="ECO:0000256" key="1">
    <source>
        <dbReference type="ARBA" id="ARBA00004123"/>
    </source>
</evidence>
<dbReference type="PROSITE" id="PS50158">
    <property type="entry name" value="ZF_CCHC"/>
    <property type="match status" value="1"/>
</dbReference>
<evidence type="ECO:0000259" key="8">
    <source>
        <dbReference type="PROSITE" id="PS50089"/>
    </source>
</evidence>
<feature type="domain" description="CCHC-type" evidence="9">
    <location>
        <begin position="337"/>
        <end position="351"/>
    </location>
</feature>
<dbReference type="SUPFAM" id="SSF57756">
    <property type="entry name" value="Retrovirus zinc finger-like domains"/>
    <property type="match status" value="1"/>
</dbReference>
<feature type="compositionally biased region" description="Basic and acidic residues" evidence="7">
    <location>
        <begin position="441"/>
        <end position="470"/>
    </location>
</feature>
<dbReference type="GO" id="GO:0016567">
    <property type="term" value="P:protein ubiquitination"/>
    <property type="evidence" value="ECO:0007669"/>
    <property type="project" value="InterPro"/>
</dbReference>
<dbReference type="Gene3D" id="4.10.60.10">
    <property type="entry name" value="Zinc finger, CCHC-type"/>
    <property type="match status" value="1"/>
</dbReference>
<evidence type="ECO:0000313" key="12">
    <source>
        <dbReference type="Proteomes" id="UP001177003"/>
    </source>
</evidence>
<feature type="domain" description="RING-type" evidence="8">
    <location>
        <begin position="153"/>
        <end position="192"/>
    </location>
</feature>
<dbReference type="SUPFAM" id="SSF57850">
    <property type="entry name" value="RING/U-box"/>
    <property type="match status" value="1"/>
</dbReference>
<feature type="domain" description="DWNN" evidence="10">
    <location>
        <begin position="3"/>
        <end position="80"/>
    </location>
</feature>
<feature type="compositionally biased region" description="Basic and acidic residues" evidence="7">
    <location>
        <begin position="537"/>
        <end position="554"/>
    </location>
</feature>
<dbReference type="InterPro" id="IPR036875">
    <property type="entry name" value="Znf_CCHC_sf"/>
</dbReference>
<sequence>MSIRFKFRSSVNFDTIEIDGGKPYISVGELRSKILCQKKLSGICHKDFDLVFLDDLTGQEYNDDDFKIPSGSSVIIKRVPAEPVPLAMLRHHKPEASELSEDIPKGINHNKPEEIILAKKPEPVDVEHIELEKVANTKGIDLEKVDLPSELRCPICNTYFKNAVMIPCCQHSFCKKCICDVLPLKARCPKCSSTKYRVEHLLPNLSLRHAIEHFLESQILATAPENDLQKYVPDGESGIQGKEVSTKRKLDLLYSEKGPNQKNMGESVYESLNKKNNFLNSTPLLKVKNRDAHEDLTPSVDSEGENQPVIPQVCMPNEGGDRGYAVNNRNNMGGRTCYMCGSPTHFIRDCPIASNEHHMYHKGDHMFQGGVSGYPMPYWNTPTPMFPPFNPYMNMYGNPGMLPFSPVTPYGVPPYVASTYATFPVPSGVTRMGGMAPVGPRAEHSTRRPENFDFDNRMKYGHEKRQRSSDYEDDGNGIPKRHESHSHEVSRSSEYKSQRNRGKAVSNSEESHGRKLQKDKHQDLNIKSSHNKRYEKRSHSTNDGREHGSYHTDRSISGVEVEDVHSGNHRSDEVRHKNDKKDHHHHHQSDSDCSCSRHSRRRRDNKRKDMWQMVNGSSDNDYNHHQNKRKKAILPDLIVCEDLLEPIEM</sequence>
<keyword evidence="3 6" id="KW-0863">Zinc-finger</keyword>
<dbReference type="GO" id="GO:0005634">
    <property type="term" value="C:nucleus"/>
    <property type="evidence" value="ECO:0007669"/>
    <property type="project" value="UniProtKB-SubCell"/>
</dbReference>
<evidence type="ECO:0000259" key="10">
    <source>
        <dbReference type="PROSITE" id="PS51282"/>
    </source>
</evidence>
<keyword evidence="4" id="KW-0862">Zinc</keyword>
<dbReference type="CDD" id="cd16620">
    <property type="entry name" value="vRING-HC-C4C4_RBBP6"/>
    <property type="match status" value="1"/>
</dbReference>
<dbReference type="InterPro" id="IPR001878">
    <property type="entry name" value="Znf_CCHC"/>
</dbReference>
<accession>A0AA35ZTH7</accession>
<dbReference type="SMART" id="SM00184">
    <property type="entry name" value="RING"/>
    <property type="match status" value="1"/>
</dbReference>
<dbReference type="Gene3D" id="3.30.40.10">
    <property type="entry name" value="Zinc/RING finger domain, C3HC4 (zinc finger)"/>
    <property type="match status" value="1"/>
</dbReference>
<dbReference type="PROSITE" id="PS51282">
    <property type="entry name" value="DWNN"/>
    <property type="match status" value="1"/>
</dbReference>